<accession>A0ABV6RUG9</accession>
<dbReference type="Pfam" id="PF01476">
    <property type="entry name" value="LysM"/>
    <property type="match status" value="1"/>
</dbReference>
<dbReference type="RefSeq" id="WP_386670502.1">
    <property type="nucleotide sequence ID" value="NZ_JBHLTG010000004.1"/>
</dbReference>
<feature type="domain" description="LysM" evidence="3">
    <location>
        <begin position="135"/>
        <end position="184"/>
    </location>
</feature>
<name>A0ABV6RUG9_9GAMM</name>
<dbReference type="Gene3D" id="3.10.350.10">
    <property type="entry name" value="LysM domain"/>
    <property type="match status" value="1"/>
</dbReference>
<protein>
    <submittedName>
        <fullName evidence="4">LysM and BON domain-containing protein</fullName>
    </submittedName>
</protein>
<feature type="region of interest" description="Disordered" evidence="1">
    <location>
        <begin position="86"/>
        <end position="137"/>
    </location>
</feature>
<evidence type="ECO:0000313" key="5">
    <source>
        <dbReference type="Proteomes" id="UP001589896"/>
    </source>
</evidence>
<dbReference type="InterPro" id="IPR007055">
    <property type="entry name" value="BON_dom"/>
</dbReference>
<dbReference type="Proteomes" id="UP001589896">
    <property type="component" value="Unassembled WGS sequence"/>
</dbReference>
<organism evidence="4 5">
    <name type="scientific">Lysobacter korlensis</name>
    <dbReference type="NCBI Taxonomy" id="553636"/>
    <lineage>
        <taxon>Bacteria</taxon>
        <taxon>Pseudomonadati</taxon>
        <taxon>Pseudomonadota</taxon>
        <taxon>Gammaproteobacteria</taxon>
        <taxon>Lysobacterales</taxon>
        <taxon>Lysobacteraceae</taxon>
        <taxon>Lysobacter</taxon>
    </lineage>
</organism>
<proteinExistence type="predicted"/>
<dbReference type="PROSITE" id="PS50914">
    <property type="entry name" value="BON"/>
    <property type="match status" value="1"/>
</dbReference>
<dbReference type="SUPFAM" id="SSF54106">
    <property type="entry name" value="LysM domain"/>
    <property type="match status" value="1"/>
</dbReference>
<feature type="compositionally biased region" description="Low complexity" evidence="1">
    <location>
        <begin position="108"/>
        <end position="126"/>
    </location>
</feature>
<dbReference type="EMBL" id="JBHLTG010000004">
    <property type="protein sequence ID" value="MFC0679583.1"/>
    <property type="molecule type" value="Genomic_DNA"/>
</dbReference>
<dbReference type="CDD" id="cd00118">
    <property type="entry name" value="LysM"/>
    <property type="match status" value="1"/>
</dbReference>
<dbReference type="PROSITE" id="PS51782">
    <property type="entry name" value="LYSM"/>
    <property type="match status" value="1"/>
</dbReference>
<dbReference type="SMART" id="SM00257">
    <property type="entry name" value="LysM"/>
    <property type="match status" value="1"/>
</dbReference>
<feature type="domain" description="BON" evidence="2">
    <location>
        <begin position="12"/>
        <end position="83"/>
    </location>
</feature>
<dbReference type="InterPro" id="IPR018392">
    <property type="entry name" value="LysM"/>
</dbReference>
<dbReference type="PANTHER" id="PTHR34700">
    <property type="entry name" value="POTASSIUM BINDING PROTEIN KBP"/>
    <property type="match status" value="1"/>
</dbReference>
<evidence type="ECO:0000259" key="2">
    <source>
        <dbReference type="PROSITE" id="PS50914"/>
    </source>
</evidence>
<comment type="caution">
    <text evidence="4">The sequence shown here is derived from an EMBL/GenBank/DDBJ whole genome shotgun (WGS) entry which is preliminary data.</text>
</comment>
<dbReference type="Gene3D" id="3.30.1340.30">
    <property type="match status" value="1"/>
</dbReference>
<dbReference type="InterPro" id="IPR052196">
    <property type="entry name" value="Bact_Kbp"/>
</dbReference>
<sequence length="188" mass="19376">MGIIDFVKGAGEKIFKPGESRRETAIEKHLAGYGITGIAVEVDSDKATLTGTAKDMATREKAVLIAGNIDGIGSVDDRIRVVRSVASPTQRAAQPPAPAAAPSPAPAAAPAAPAAGSAAGGTATAADAGEKWSSRTYTVKSGDTLSKIAKEMYGDAGKYPQIFEANKPMLKDPDKIYPGQVLRIPAEQ</sequence>
<feature type="compositionally biased region" description="Pro residues" evidence="1">
    <location>
        <begin position="95"/>
        <end position="107"/>
    </location>
</feature>
<evidence type="ECO:0000256" key="1">
    <source>
        <dbReference type="SAM" id="MobiDB-lite"/>
    </source>
</evidence>
<keyword evidence="5" id="KW-1185">Reference proteome</keyword>
<evidence type="ECO:0000313" key="4">
    <source>
        <dbReference type="EMBL" id="MFC0679583.1"/>
    </source>
</evidence>
<evidence type="ECO:0000259" key="3">
    <source>
        <dbReference type="PROSITE" id="PS51782"/>
    </source>
</evidence>
<dbReference type="InterPro" id="IPR036779">
    <property type="entry name" value="LysM_dom_sf"/>
</dbReference>
<dbReference type="Pfam" id="PF04972">
    <property type="entry name" value="BON"/>
    <property type="match status" value="1"/>
</dbReference>
<gene>
    <name evidence="4" type="ORF">ACFFGH_17235</name>
</gene>
<dbReference type="PANTHER" id="PTHR34700:SF4">
    <property type="entry name" value="PHAGE-LIKE ELEMENT PBSX PROTEIN XKDP"/>
    <property type="match status" value="1"/>
</dbReference>
<reference evidence="4 5" key="1">
    <citation type="submission" date="2024-09" db="EMBL/GenBank/DDBJ databases">
        <authorList>
            <person name="Sun Q."/>
            <person name="Mori K."/>
        </authorList>
    </citation>
    <scope>NUCLEOTIDE SEQUENCE [LARGE SCALE GENOMIC DNA]</scope>
    <source>
        <strain evidence="4 5">KCTC 23076</strain>
    </source>
</reference>